<name>A0A0B6Z6R3_9EUPU</name>
<sequence length="157" mass="17259">PYTIPYSQFGIHVCHHKLAVEEILTAIDASVVALCVTDLSKANRESDNLPLVFHEMPVCHCLGLGIIRGVDASRGLLYLVTTLPRVFLQKMNTILKGSLSLPDQMFLKQTSCGKMLPYVDALAPSTAMTPVRPRTRMPRSNPGANKWSDSQPIASQK</sequence>
<evidence type="ECO:0000259" key="2">
    <source>
        <dbReference type="Pfam" id="PF25467"/>
    </source>
</evidence>
<proteinExistence type="predicted"/>
<evidence type="ECO:0000256" key="1">
    <source>
        <dbReference type="SAM" id="MobiDB-lite"/>
    </source>
</evidence>
<organism evidence="3">
    <name type="scientific">Arion vulgaris</name>
    <dbReference type="NCBI Taxonomy" id="1028688"/>
    <lineage>
        <taxon>Eukaryota</taxon>
        <taxon>Metazoa</taxon>
        <taxon>Spiralia</taxon>
        <taxon>Lophotrochozoa</taxon>
        <taxon>Mollusca</taxon>
        <taxon>Gastropoda</taxon>
        <taxon>Heterobranchia</taxon>
        <taxon>Euthyneura</taxon>
        <taxon>Panpulmonata</taxon>
        <taxon>Eupulmonata</taxon>
        <taxon>Stylommatophora</taxon>
        <taxon>Helicina</taxon>
        <taxon>Arionoidea</taxon>
        <taxon>Arionidae</taxon>
        <taxon>Arion</taxon>
    </lineage>
</organism>
<reference evidence="3" key="1">
    <citation type="submission" date="2014-12" db="EMBL/GenBank/DDBJ databases">
        <title>Insight into the proteome of Arion vulgaris.</title>
        <authorList>
            <person name="Aradska J."/>
            <person name="Bulat T."/>
            <person name="Smidak R."/>
            <person name="Sarate P."/>
            <person name="Gangsoo J."/>
            <person name="Sialana F."/>
            <person name="Bilban M."/>
            <person name="Lubec G."/>
        </authorList>
    </citation>
    <scope>NUCLEOTIDE SEQUENCE</scope>
    <source>
        <tissue evidence="3">Skin</tissue>
    </source>
</reference>
<protein>
    <recommendedName>
        <fullName evidence="2">NOL9 C-terminal domain-containing protein</fullName>
    </recommendedName>
</protein>
<dbReference type="Pfam" id="PF25467">
    <property type="entry name" value="NOL9_C"/>
    <property type="match status" value="1"/>
</dbReference>
<dbReference type="InterPro" id="IPR057570">
    <property type="entry name" value="NOL9_C"/>
</dbReference>
<feature type="non-terminal residue" evidence="3">
    <location>
        <position position="1"/>
    </location>
</feature>
<accession>A0A0B6Z6R3</accession>
<feature type="region of interest" description="Disordered" evidence="1">
    <location>
        <begin position="127"/>
        <end position="157"/>
    </location>
</feature>
<feature type="domain" description="NOL9 C-terminal" evidence="2">
    <location>
        <begin position="1"/>
        <end position="102"/>
    </location>
</feature>
<dbReference type="AlphaFoldDB" id="A0A0B6Z6R3"/>
<evidence type="ECO:0000313" key="3">
    <source>
        <dbReference type="EMBL" id="CEK64309.1"/>
    </source>
</evidence>
<gene>
    <name evidence="3" type="primary">ORF51351</name>
</gene>
<dbReference type="EMBL" id="HACG01017444">
    <property type="protein sequence ID" value="CEK64309.1"/>
    <property type="molecule type" value="Transcribed_RNA"/>
</dbReference>
<feature type="compositionally biased region" description="Polar residues" evidence="1">
    <location>
        <begin position="147"/>
        <end position="157"/>
    </location>
</feature>